<name>A0A4S3JQI7_9EURO</name>
<dbReference type="GO" id="GO:0003723">
    <property type="term" value="F:RNA binding"/>
    <property type="evidence" value="ECO:0007669"/>
    <property type="project" value="UniProtKB-KW"/>
</dbReference>
<feature type="domain" description="RNase III" evidence="3">
    <location>
        <begin position="1"/>
        <end position="78"/>
    </location>
</feature>
<dbReference type="Gene3D" id="1.10.1520.10">
    <property type="entry name" value="Ribonuclease III domain"/>
    <property type="match status" value="1"/>
</dbReference>
<dbReference type="STRING" id="1220188.A0A4S3JQI7"/>
<evidence type="ECO:0000256" key="1">
    <source>
        <dbReference type="ARBA" id="ARBA00022801"/>
    </source>
</evidence>
<dbReference type="GO" id="GO:0005737">
    <property type="term" value="C:cytoplasm"/>
    <property type="evidence" value="ECO:0007669"/>
    <property type="project" value="TreeGrafter"/>
</dbReference>
<dbReference type="PROSITE" id="PS50142">
    <property type="entry name" value="RNASE_3_2"/>
    <property type="match status" value="1"/>
</dbReference>
<dbReference type="Pfam" id="PF24995">
    <property type="entry name" value="DSRM_2"/>
    <property type="match status" value="1"/>
</dbReference>
<dbReference type="GO" id="GO:0030422">
    <property type="term" value="P:siRNA processing"/>
    <property type="evidence" value="ECO:0007669"/>
    <property type="project" value="TreeGrafter"/>
</dbReference>
<dbReference type="EMBL" id="SOSA01000060">
    <property type="protein sequence ID" value="THC97885.1"/>
    <property type="molecule type" value="Genomic_DNA"/>
</dbReference>
<dbReference type="GO" id="GO:0004525">
    <property type="term" value="F:ribonuclease III activity"/>
    <property type="evidence" value="ECO:0007669"/>
    <property type="project" value="InterPro"/>
</dbReference>
<accession>A0A4S3JQI7</accession>
<dbReference type="GO" id="GO:0005634">
    <property type="term" value="C:nucleus"/>
    <property type="evidence" value="ECO:0007669"/>
    <property type="project" value="TreeGrafter"/>
</dbReference>
<dbReference type="PANTHER" id="PTHR14950">
    <property type="entry name" value="DICER-RELATED"/>
    <property type="match status" value="1"/>
</dbReference>
<comment type="caution">
    <text evidence="4">The sequence shown here is derived from an EMBL/GenBank/DDBJ whole genome shotgun (WGS) entry which is preliminary data.</text>
</comment>
<keyword evidence="1" id="KW-0378">Hydrolase</keyword>
<dbReference type="InterPro" id="IPR056755">
    <property type="entry name" value="DSRM_2"/>
</dbReference>
<evidence type="ECO:0000259" key="3">
    <source>
        <dbReference type="PROSITE" id="PS50142"/>
    </source>
</evidence>
<dbReference type="Proteomes" id="UP000308092">
    <property type="component" value="Unassembled WGS sequence"/>
</dbReference>
<evidence type="ECO:0000313" key="5">
    <source>
        <dbReference type="Proteomes" id="UP000308092"/>
    </source>
</evidence>
<dbReference type="SUPFAM" id="SSF54768">
    <property type="entry name" value="dsRNA-binding domain-like"/>
    <property type="match status" value="1"/>
</dbReference>
<organism evidence="4 5">
    <name type="scientific">Aspergillus tanneri</name>
    <dbReference type="NCBI Taxonomy" id="1220188"/>
    <lineage>
        <taxon>Eukaryota</taxon>
        <taxon>Fungi</taxon>
        <taxon>Dikarya</taxon>
        <taxon>Ascomycota</taxon>
        <taxon>Pezizomycotina</taxon>
        <taxon>Eurotiomycetes</taxon>
        <taxon>Eurotiomycetidae</taxon>
        <taxon>Eurotiales</taxon>
        <taxon>Aspergillaceae</taxon>
        <taxon>Aspergillus</taxon>
        <taxon>Aspergillus subgen. Circumdati</taxon>
    </lineage>
</organism>
<evidence type="ECO:0000313" key="4">
    <source>
        <dbReference type="EMBL" id="THC97885.1"/>
    </source>
</evidence>
<keyword evidence="2" id="KW-0694">RNA-binding</keyword>
<dbReference type="InterPro" id="IPR000999">
    <property type="entry name" value="RNase_III_dom"/>
</dbReference>
<dbReference type="CDD" id="cd00593">
    <property type="entry name" value="RIBOc"/>
    <property type="match status" value="1"/>
</dbReference>
<dbReference type="InterPro" id="IPR036389">
    <property type="entry name" value="RNase_III_sf"/>
</dbReference>
<dbReference type="SUPFAM" id="SSF69065">
    <property type="entry name" value="RNase III domain-like"/>
    <property type="match status" value="1"/>
</dbReference>
<keyword evidence="5" id="KW-1185">Reference proteome</keyword>
<dbReference type="PANTHER" id="PTHR14950:SF62">
    <property type="entry name" value="DICER-LIKE PROTEIN 1"/>
    <property type="match status" value="1"/>
</dbReference>
<protein>
    <recommendedName>
        <fullName evidence="3">RNase III domain-containing protein</fullName>
    </recommendedName>
</protein>
<gene>
    <name evidence="4" type="ORF">EYZ11_002636</name>
</gene>
<sequence>MVSNKFLGALAVKLGLHTHLKHFSNPLQAQITHYAEEIQAAESESEGAVDYWVPTKDPPKCLPDMVEAYLGAAFVDSNFSFEVVEEFFQRHIKPYFQDMTIYDTFANKHPTTFLHNRLTNEYDCTNYCLKAGEIPGVDGNAVSILAAVIIHDTVIAEGTASSSRYAKIKASERALAILDGIGVPEFRAKYHCNCRESDNSPQVDIGTAI</sequence>
<evidence type="ECO:0000256" key="2">
    <source>
        <dbReference type="ARBA" id="ARBA00022884"/>
    </source>
</evidence>
<reference evidence="4 5" key="1">
    <citation type="submission" date="2019-03" db="EMBL/GenBank/DDBJ databases">
        <title>The genome sequence of a newly discovered highly antifungal drug resistant Aspergillus species, Aspergillus tanneri NIH 1004.</title>
        <authorList>
            <person name="Mounaud S."/>
            <person name="Singh I."/>
            <person name="Joardar V."/>
            <person name="Pakala S."/>
            <person name="Pakala S."/>
            <person name="Venepally P."/>
            <person name="Hoover J."/>
            <person name="Nierman W."/>
            <person name="Chung J."/>
            <person name="Losada L."/>
        </authorList>
    </citation>
    <scope>NUCLEOTIDE SEQUENCE [LARGE SCALE GENOMIC DNA]</scope>
    <source>
        <strain evidence="4 5">NIH1004</strain>
    </source>
</reference>
<dbReference type="Pfam" id="PF00636">
    <property type="entry name" value="Ribonuclease_3"/>
    <property type="match status" value="1"/>
</dbReference>
<proteinExistence type="predicted"/>
<dbReference type="AlphaFoldDB" id="A0A4S3JQI7"/>
<dbReference type="VEuPathDB" id="FungiDB:EYZ11_002636"/>